<evidence type="ECO:0000313" key="3">
    <source>
        <dbReference type="Proteomes" id="UP000244013"/>
    </source>
</evidence>
<dbReference type="Pfam" id="PF00565">
    <property type="entry name" value="SNase"/>
    <property type="match status" value="1"/>
</dbReference>
<dbReference type="Proteomes" id="UP000244013">
    <property type="component" value="Unassembled WGS sequence"/>
</dbReference>
<evidence type="ECO:0000313" key="2">
    <source>
        <dbReference type="EMBL" id="PTW48857.1"/>
    </source>
</evidence>
<dbReference type="GeneID" id="91004452"/>
<protein>
    <submittedName>
        <fullName evidence="2">Nuclease-like protein</fullName>
    </submittedName>
</protein>
<evidence type="ECO:0000259" key="1">
    <source>
        <dbReference type="Pfam" id="PF00565"/>
    </source>
</evidence>
<dbReference type="OrthoDB" id="7469880at2"/>
<accession>A0A2T5UBH8</accession>
<dbReference type="Gene3D" id="2.40.50.90">
    <property type="match status" value="1"/>
</dbReference>
<gene>
    <name evidence="2" type="ORF">C8J25_101357</name>
</gene>
<feature type="domain" description="TNase-like" evidence="1">
    <location>
        <begin position="42"/>
        <end position="120"/>
    </location>
</feature>
<dbReference type="InterPro" id="IPR035437">
    <property type="entry name" value="SNase_OB-fold_sf"/>
</dbReference>
<dbReference type="RefSeq" id="WP_107951998.1">
    <property type="nucleotide sequence ID" value="NZ_QAYE01000001.1"/>
</dbReference>
<reference evidence="2 3" key="1">
    <citation type="submission" date="2018-04" db="EMBL/GenBank/DDBJ databases">
        <title>Genomic Encyclopedia of Type Strains, Phase III (KMG-III): the genomes of soil and plant-associated and newly described type strains.</title>
        <authorList>
            <person name="Whitman W."/>
        </authorList>
    </citation>
    <scope>NUCLEOTIDE SEQUENCE [LARGE SCALE GENOMIC DNA]</scope>
    <source>
        <strain evidence="2 3">MA-olki</strain>
    </source>
</reference>
<dbReference type="EMBL" id="QAYE01000001">
    <property type="protein sequence ID" value="PTW48857.1"/>
    <property type="molecule type" value="Genomic_DNA"/>
</dbReference>
<dbReference type="InterPro" id="IPR016071">
    <property type="entry name" value="Staphylococal_nuclease_OB-fold"/>
</dbReference>
<dbReference type="SUPFAM" id="SSF50199">
    <property type="entry name" value="Staphylococcal nuclease"/>
    <property type="match status" value="1"/>
</dbReference>
<proteinExistence type="predicted"/>
<organism evidence="2 3">
    <name type="scientific">Sphingomonas faeni</name>
    <dbReference type="NCBI Taxonomy" id="185950"/>
    <lineage>
        <taxon>Bacteria</taxon>
        <taxon>Pseudomonadati</taxon>
        <taxon>Pseudomonadota</taxon>
        <taxon>Alphaproteobacteria</taxon>
        <taxon>Sphingomonadales</taxon>
        <taxon>Sphingomonadaceae</taxon>
        <taxon>Sphingomonas</taxon>
    </lineage>
</organism>
<comment type="caution">
    <text evidence="2">The sequence shown here is derived from an EMBL/GenBank/DDBJ whole genome shotgun (WGS) entry which is preliminary data.</text>
</comment>
<dbReference type="AlphaFoldDB" id="A0A2T5UBH8"/>
<name>A0A2T5UBH8_9SPHN</name>
<sequence>MAAAASALSGGKAVPARLTICSHAKPIDCMVDGHTVWMAGTKIHITDIDTPKSHPPRCAREARLGQAATLKMHPFLNAGPFTLTPIKRDVDRYGRKLRIVERGGESLGAVLVSHGLARRYGGGKRSP</sequence>